<dbReference type="Gene3D" id="3.40.50.150">
    <property type="entry name" value="Vaccinia Virus protein VP39"/>
    <property type="match status" value="1"/>
</dbReference>
<evidence type="ECO:0000313" key="3">
    <source>
        <dbReference type="Proteomes" id="UP000193642"/>
    </source>
</evidence>
<name>A0A1Y2BZN6_9FUNG</name>
<dbReference type="PANTHER" id="PTHR43591">
    <property type="entry name" value="METHYLTRANSFERASE"/>
    <property type="match status" value="1"/>
</dbReference>
<feature type="domain" description="Methyltransferase" evidence="1">
    <location>
        <begin position="98"/>
        <end position="196"/>
    </location>
</feature>
<dbReference type="SUPFAM" id="SSF53335">
    <property type="entry name" value="S-adenosyl-L-methionine-dependent methyltransferases"/>
    <property type="match status" value="1"/>
</dbReference>
<accession>A0A1Y2BZN6</accession>
<dbReference type="CDD" id="cd02440">
    <property type="entry name" value="AdoMet_MTases"/>
    <property type="match status" value="1"/>
</dbReference>
<dbReference type="AlphaFoldDB" id="A0A1Y2BZN6"/>
<dbReference type="Pfam" id="PF13649">
    <property type="entry name" value="Methyltransf_25"/>
    <property type="match status" value="1"/>
</dbReference>
<comment type="caution">
    <text evidence="2">The sequence shown here is derived from an EMBL/GenBank/DDBJ whole genome shotgun (WGS) entry which is preliminary data.</text>
</comment>
<evidence type="ECO:0000259" key="1">
    <source>
        <dbReference type="Pfam" id="PF13649"/>
    </source>
</evidence>
<dbReference type="Proteomes" id="UP000193642">
    <property type="component" value="Unassembled WGS sequence"/>
</dbReference>
<organism evidence="2 3">
    <name type="scientific">Rhizoclosmatium globosum</name>
    <dbReference type="NCBI Taxonomy" id="329046"/>
    <lineage>
        <taxon>Eukaryota</taxon>
        <taxon>Fungi</taxon>
        <taxon>Fungi incertae sedis</taxon>
        <taxon>Chytridiomycota</taxon>
        <taxon>Chytridiomycota incertae sedis</taxon>
        <taxon>Chytridiomycetes</taxon>
        <taxon>Chytridiales</taxon>
        <taxon>Chytriomycetaceae</taxon>
        <taxon>Rhizoclosmatium</taxon>
    </lineage>
</organism>
<keyword evidence="3" id="KW-1185">Reference proteome</keyword>
<protein>
    <recommendedName>
        <fullName evidence="1">Methyltransferase domain-containing protein</fullName>
    </recommendedName>
</protein>
<dbReference type="InterPro" id="IPR029063">
    <property type="entry name" value="SAM-dependent_MTases_sf"/>
</dbReference>
<dbReference type="OrthoDB" id="2257279at2759"/>
<dbReference type="EMBL" id="MCGO01000036">
    <property type="protein sequence ID" value="ORY40242.1"/>
    <property type="molecule type" value="Genomic_DNA"/>
</dbReference>
<reference evidence="2 3" key="1">
    <citation type="submission" date="2016-07" db="EMBL/GenBank/DDBJ databases">
        <title>Pervasive Adenine N6-methylation of Active Genes in Fungi.</title>
        <authorList>
            <consortium name="DOE Joint Genome Institute"/>
            <person name="Mondo S.J."/>
            <person name="Dannebaum R.O."/>
            <person name="Kuo R.C."/>
            <person name="Labutti K."/>
            <person name="Haridas S."/>
            <person name="Kuo A."/>
            <person name="Salamov A."/>
            <person name="Ahrendt S.R."/>
            <person name="Lipzen A."/>
            <person name="Sullivan W."/>
            <person name="Andreopoulos W.B."/>
            <person name="Clum A."/>
            <person name="Lindquist E."/>
            <person name="Daum C."/>
            <person name="Ramamoorthy G.K."/>
            <person name="Gryganskyi A."/>
            <person name="Culley D."/>
            <person name="Magnuson J.K."/>
            <person name="James T.Y."/>
            <person name="O'Malley M.A."/>
            <person name="Stajich J.E."/>
            <person name="Spatafora J.W."/>
            <person name="Visel A."/>
            <person name="Grigoriev I.V."/>
        </authorList>
    </citation>
    <scope>NUCLEOTIDE SEQUENCE [LARGE SCALE GENOMIC DNA]</scope>
    <source>
        <strain evidence="2 3">JEL800</strain>
    </source>
</reference>
<feature type="non-terminal residue" evidence="2">
    <location>
        <position position="307"/>
    </location>
</feature>
<gene>
    <name evidence="2" type="ORF">BCR33DRAFT_699605</name>
</gene>
<sequence>MGNVQTLEAARRERSKRRQSRLSLLLSKVPKSSLELKSILTGFPPSPETSVDAAVLVPSLLYSIGLWHLEHNALCDAFGGHIMCPDAKYLFQSPRTKVLDVGCANGDWLDSLYLTGFTNPEYHGVDIIARENLDPGMMGETNISRAKFQVGNVLERLPYGDNEFDFVHQRLLVLGIPKDKWIDVIRELTRVTKHKGWIELVEADVTIVHDGPKSQAVLKPFTGALEERGIDTLAGSRLAANVKQAGNLINIKTKTVSIPLGWDGELPNLLMADLKFGLMALSDWMAQVMGVSTEEYRGMVDAAASEW</sequence>
<dbReference type="InterPro" id="IPR041698">
    <property type="entry name" value="Methyltransf_25"/>
</dbReference>
<evidence type="ECO:0000313" key="2">
    <source>
        <dbReference type="EMBL" id="ORY40242.1"/>
    </source>
</evidence>
<proteinExistence type="predicted"/>